<reference evidence="1 2" key="1">
    <citation type="submission" date="2022-02" db="EMBL/GenBank/DDBJ databases">
        <title>Genomic structural plasticity of rodent-associated Bartonella in nature.</title>
        <authorList>
            <person name="Sousa K.C.M."/>
            <person name="Gutierrez R."/>
            <person name="Yahalomi D."/>
            <person name="Shalit T."/>
            <person name="Markus B."/>
            <person name="Nachum-Biala Y."/>
            <person name="Hawlena H."/>
            <person name="Marcos-Hadad E."/>
            <person name="Hazkani-Covo E."/>
            <person name="Neves H.R."/>
            <person name="Covo S."/>
            <person name="Harrus S."/>
        </authorList>
    </citation>
    <scope>NUCLEOTIDE SEQUENCE [LARGE SCALE GENOMIC DNA]</scope>
    <source>
        <strain evidence="1 2">B35_1_2</strain>
    </source>
</reference>
<sequence length="36" mass="4329">MSDFIRIALTKVVNEKGLPFEMYILHTERTFKKSER</sequence>
<accession>A0ABY3VU58</accession>
<keyword evidence="2" id="KW-1185">Reference proteome</keyword>
<organism evidence="1 2">
    <name type="scientific">Bartonella krasnovii</name>
    <dbReference type="NCBI Taxonomy" id="2267275"/>
    <lineage>
        <taxon>Bacteria</taxon>
        <taxon>Pseudomonadati</taxon>
        <taxon>Pseudomonadota</taxon>
        <taxon>Alphaproteobacteria</taxon>
        <taxon>Hyphomicrobiales</taxon>
        <taxon>Bartonellaceae</taxon>
        <taxon>Bartonella</taxon>
    </lineage>
</organism>
<evidence type="ECO:0000313" key="1">
    <source>
        <dbReference type="EMBL" id="UNF28906.1"/>
    </source>
</evidence>
<dbReference type="RefSeq" id="WP_241436032.1">
    <property type="nucleotide sequence ID" value="NZ_CP031844.2"/>
</dbReference>
<dbReference type="InterPro" id="IPR007337">
    <property type="entry name" value="RelB/DinJ"/>
</dbReference>
<gene>
    <name evidence="1" type="ORF">MNL13_06790</name>
</gene>
<dbReference type="Pfam" id="PF04221">
    <property type="entry name" value="RelB"/>
    <property type="match status" value="1"/>
</dbReference>
<dbReference type="Gene3D" id="1.10.1220.10">
    <property type="entry name" value="Met repressor-like"/>
    <property type="match status" value="1"/>
</dbReference>
<protein>
    <submittedName>
        <fullName evidence="1">Type II toxin-antitoxin system RelB/DinJ family antitoxin</fullName>
    </submittedName>
</protein>
<name>A0ABY3VU58_9HYPH</name>
<proteinExistence type="predicted"/>
<dbReference type="EMBL" id="CP093033">
    <property type="protein sequence ID" value="UNF28906.1"/>
    <property type="molecule type" value="Genomic_DNA"/>
</dbReference>
<dbReference type="Proteomes" id="UP000829580">
    <property type="component" value="Chromosome"/>
</dbReference>
<dbReference type="GeneID" id="71201873"/>
<dbReference type="InterPro" id="IPR013321">
    <property type="entry name" value="Arc_rbn_hlx_hlx"/>
</dbReference>
<evidence type="ECO:0000313" key="2">
    <source>
        <dbReference type="Proteomes" id="UP000829580"/>
    </source>
</evidence>